<evidence type="ECO:0000313" key="3">
    <source>
        <dbReference type="Proteomes" id="UP000054270"/>
    </source>
</evidence>
<dbReference type="Proteomes" id="UP000054270">
    <property type="component" value="Unassembled WGS sequence"/>
</dbReference>
<comment type="similarity">
    <text evidence="1">Belongs to the TCP11 family.</text>
</comment>
<accession>A0A0D2LM51</accession>
<gene>
    <name evidence="2" type="ORF">HYPSUDRAFT_61890</name>
</gene>
<dbReference type="InterPro" id="IPR008862">
    <property type="entry name" value="Tcp11"/>
</dbReference>
<dbReference type="OrthoDB" id="276323at2759"/>
<proteinExistence type="inferred from homology"/>
<name>A0A0D2LM51_HYPSF</name>
<organism evidence="2 3">
    <name type="scientific">Hypholoma sublateritium (strain FD-334 SS-4)</name>
    <dbReference type="NCBI Taxonomy" id="945553"/>
    <lineage>
        <taxon>Eukaryota</taxon>
        <taxon>Fungi</taxon>
        <taxon>Dikarya</taxon>
        <taxon>Basidiomycota</taxon>
        <taxon>Agaricomycotina</taxon>
        <taxon>Agaricomycetes</taxon>
        <taxon>Agaricomycetidae</taxon>
        <taxon>Agaricales</taxon>
        <taxon>Agaricineae</taxon>
        <taxon>Strophariaceae</taxon>
        <taxon>Hypholoma</taxon>
    </lineage>
</organism>
<sequence>MSVPPHFLVPIHNVDDGAISPRPVASSPQLPFELVEALNQTYFLHLLVTQPEKVVPPGKSLLSMMTHANYVAAEEDAKNSDKHDYAKANHQAIEKKVKEVAHRAFWNEALEMLSSPLPSVQLSRLKQLYSDIHEALAPHFPPGHRILVSLESPLPPTSSPLHSTMILLKEIVTALRERCAPVRDEAVDNLARSLENLPPTSAESHTELSQFVLDSMKNILQLAEDMRRDLNTFVLGAMSESQLKGVLTRDVKKRERGLVIKIWGGQENVRVAWREWVSQLAEESNGETKWLKRLFLALGNDKPVYSHIPATASDVESSATNGTNTAFLPAENQADTNMQSLEPTISSSSGPPLQRLPPQLLFFSPTLLYIQNHIQAIVIAAALRALTRLPASTTSASDFMQRVWTLLETEIEGDLLDIRHTQRSDPAGESQTKLANLADEVVRVRQLVSGVNIKLEEEGELRTTVERTLRASDPVFLLLRRRLVKTLEDRVVESVKDDADAAPNSKPSIPMRMQTGKDLVGERAGKRIRLNLPGHAETEYSQRINRAKLDGPPVPGFEDPVLQRVIREVLGKIMDTVSWTGSVWGDLV</sequence>
<dbReference type="EMBL" id="KN817520">
    <property type="protein sequence ID" value="KJA29057.1"/>
    <property type="molecule type" value="Genomic_DNA"/>
</dbReference>
<dbReference type="STRING" id="945553.A0A0D2LM51"/>
<dbReference type="Pfam" id="PF05794">
    <property type="entry name" value="Tcp11"/>
    <property type="match status" value="1"/>
</dbReference>
<dbReference type="OMA" id="MNTHEAD"/>
<dbReference type="AlphaFoldDB" id="A0A0D2LM51"/>
<evidence type="ECO:0000256" key="1">
    <source>
        <dbReference type="ARBA" id="ARBA00010954"/>
    </source>
</evidence>
<evidence type="ECO:0000313" key="2">
    <source>
        <dbReference type="EMBL" id="KJA29057.1"/>
    </source>
</evidence>
<keyword evidence="3" id="KW-1185">Reference proteome</keyword>
<reference evidence="3" key="1">
    <citation type="submission" date="2014-04" db="EMBL/GenBank/DDBJ databases">
        <title>Evolutionary Origins and Diversification of the Mycorrhizal Mutualists.</title>
        <authorList>
            <consortium name="DOE Joint Genome Institute"/>
            <consortium name="Mycorrhizal Genomics Consortium"/>
            <person name="Kohler A."/>
            <person name="Kuo A."/>
            <person name="Nagy L.G."/>
            <person name="Floudas D."/>
            <person name="Copeland A."/>
            <person name="Barry K.W."/>
            <person name="Cichocki N."/>
            <person name="Veneault-Fourrey C."/>
            <person name="LaButti K."/>
            <person name="Lindquist E.A."/>
            <person name="Lipzen A."/>
            <person name="Lundell T."/>
            <person name="Morin E."/>
            <person name="Murat C."/>
            <person name="Riley R."/>
            <person name="Ohm R."/>
            <person name="Sun H."/>
            <person name="Tunlid A."/>
            <person name="Henrissat B."/>
            <person name="Grigoriev I.V."/>
            <person name="Hibbett D.S."/>
            <person name="Martin F."/>
        </authorList>
    </citation>
    <scope>NUCLEOTIDE SEQUENCE [LARGE SCALE GENOMIC DNA]</scope>
    <source>
        <strain evidence="3">FD-334 SS-4</strain>
    </source>
</reference>
<protein>
    <submittedName>
        <fullName evidence="2">Uncharacterized protein</fullName>
    </submittedName>
</protein>